<keyword evidence="1" id="KW-0479">Metal-binding</keyword>
<gene>
    <name evidence="2" type="ORF">ACJIZ3_013038</name>
</gene>
<comment type="caution">
    <text evidence="2">The sequence shown here is derived from an EMBL/GenBank/DDBJ whole genome shotgun (WGS) entry which is preliminary data.</text>
</comment>
<keyword evidence="3" id="KW-1185">Reference proteome</keyword>
<accession>A0ABD3UQ98</accession>
<evidence type="ECO:0000313" key="3">
    <source>
        <dbReference type="Proteomes" id="UP001634393"/>
    </source>
</evidence>
<evidence type="ECO:0000313" key="2">
    <source>
        <dbReference type="EMBL" id="KAL3851156.1"/>
    </source>
</evidence>
<protein>
    <submittedName>
        <fullName evidence="2">Uncharacterized protein</fullName>
    </submittedName>
</protein>
<dbReference type="Gene3D" id="3.30.70.100">
    <property type="match status" value="1"/>
</dbReference>
<organism evidence="2 3">
    <name type="scientific">Penstemon smallii</name>
    <dbReference type="NCBI Taxonomy" id="265156"/>
    <lineage>
        <taxon>Eukaryota</taxon>
        <taxon>Viridiplantae</taxon>
        <taxon>Streptophyta</taxon>
        <taxon>Embryophyta</taxon>
        <taxon>Tracheophyta</taxon>
        <taxon>Spermatophyta</taxon>
        <taxon>Magnoliopsida</taxon>
        <taxon>eudicotyledons</taxon>
        <taxon>Gunneridae</taxon>
        <taxon>Pentapetalae</taxon>
        <taxon>asterids</taxon>
        <taxon>lamiids</taxon>
        <taxon>Lamiales</taxon>
        <taxon>Plantaginaceae</taxon>
        <taxon>Cheloneae</taxon>
        <taxon>Penstemon</taxon>
    </lineage>
</organism>
<dbReference type="Proteomes" id="UP001634393">
    <property type="component" value="Unassembled WGS sequence"/>
</dbReference>
<name>A0ABD3UQ98_9LAMI</name>
<reference evidence="2 3" key="1">
    <citation type="submission" date="2024-12" db="EMBL/GenBank/DDBJ databases">
        <title>The unique morphological basis and parallel evolutionary history of personate flowers in Penstemon.</title>
        <authorList>
            <person name="Depatie T.H."/>
            <person name="Wessinger C.A."/>
        </authorList>
    </citation>
    <scope>NUCLEOTIDE SEQUENCE [LARGE SCALE GENOMIC DNA]</scope>
    <source>
        <strain evidence="2">WTNN_2</strain>
        <tissue evidence="2">Leaf</tissue>
    </source>
</reference>
<dbReference type="PANTHER" id="PTHR45868">
    <property type="entry name" value="HEAVY METAL-ASSOCIATED ISOPRENYLATED PLANT PROTEIN 33-RELATED"/>
    <property type="match status" value="1"/>
</dbReference>
<dbReference type="AlphaFoldDB" id="A0ABD3UQ98"/>
<dbReference type="GO" id="GO:0046872">
    <property type="term" value="F:metal ion binding"/>
    <property type="evidence" value="ECO:0007669"/>
    <property type="project" value="UniProtKB-KW"/>
</dbReference>
<dbReference type="EMBL" id="JBJXBP010000001">
    <property type="protein sequence ID" value="KAL3851156.1"/>
    <property type="molecule type" value="Genomic_DNA"/>
</dbReference>
<sequence>MTTFPGFHDQEAFMTCVLRVNYQTPRWQKAVRGVLRSSRGVRSFKMDAYGLVEVSGVVDPNLLIKNLGKAGRGAQLCWFQFGQCSSNLFLPQHHHQHGYGGAATRCIGDGRYFPFRDGGYGGSHHYSQYLYGDGLDMCYVPPAKIYSPSRKETVSCCCVM</sequence>
<proteinExistence type="predicted"/>
<dbReference type="PANTHER" id="PTHR45868:SF83">
    <property type="entry name" value="HEAVY METAL-ASSOCIATED ISOPRENYLATED PLANT PROTEIN 33"/>
    <property type="match status" value="1"/>
</dbReference>
<evidence type="ECO:0000256" key="1">
    <source>
        <dbReference type="ARBA" id="ARBA00022723"/>
    </source>
</evidence>